<reference evidence="2" key="1">
    <citation type="submission" date="2023-10" db="EMBL/GenBank/DDBJ databases">
        <authorList>
            <person name="Chen Y."/>
            <person name="Shah S."/>
            <person name="Dougan E. K."/>
            <person name="Thang M."/>
            <person name="Chan C."/>
        </authorList>
    </citation>
    <scope>NUCLEOTIDE SEQUENCE [LARGE SCALE GENOMIC DNA]</scope>
</reference>
<dbReference type="Proteomes" id="UP001189429">
    <property type="component" value="Unassembled WGS sequence"/>
</dbReference>
<comment type="caution">
    <text evidence="2">The sequence shown here is derived from an EMBL/GenBank/DDBJ whole genome shotgun (WGS) entry which is preliminary data.</text>
</comment>
<gene>
    <name evidence="2" type="ORF">PCOR1329_LOCUS41251</name>
</gene>
<name>A0ABN9TQ93_9DINO</name>
<accession>A0ABN9TQ93</accession>
<organism evidence="2 3">
    <name type="scientific">Prorocentrum cordatum</name>
    <dbReference type="NCBI Taxonomy" id="2364126"/>
    <lineage>
        <taxon>Eukaryota</taxon>
        <taxon>Sar</taxon>
        <taxon>Alveolata</taxon>
        <taxon>Dinophyceae</taxon>
        <taxon>Prorocentrales</taxon>
        <taxon>Prorocentraceae</taxon>
        <taxon>Prorocentrum</taxon>
    </lineage>
</organism>
<feature type="chain" id="PRO_5045115857" description="Phospholipase B-like" evidence="1">
    <location>
        <begin position="17"/>
        <end position="389"/>
    </location>
</feature>
<keyword evidence="1" id="KW-0732">Signal</keyword>
<feature type="signal peptide" evidence="1">
    <location>
        <begin position="1"/>
        <end position="16"/>
    </location>
</feature>
<dbReference type="EMBL" id="CAUYUJ010014962">
    <property type="protein sequence ID" value="CAK0848268.1"/>
    <property type="molecule type" value="Genomic_DNA"/>
</dbReference>
<evidence type="ECO:0000256" key="1">
    <source>
        <dbReference type="SAM" id="SignalP"/>
    </source>
</evidence>
<evidence type="ECO:0000313" key="3">
    <source>
        <dbReference type="Proteomes" id="UP001189429"/>
    </source>
</evidence>
<evidence type="ECO:0000313" key="2">
    <source>
        <dbReference type="EMBL" id="CAK0848268.1"/>
    </source>
</evidence>
<sequence length="389" mass="42810">MAQAAIMAILLASSASQPCGSRVDISFEQRAAKLDQRPSMRNDDITPGKHIVCPVLNAFVQNGDMRTNGENVDADTVINSLMRAGLNQPEYEGDRLPPGLTQSNAFEYTLGIFLKNKAGNYRDEDGDLTLPIYNFPGTNHEHNSHTGITTQEGLPFDAARWDELAVRADRKLVDGRDCFSRDAWAEAMRSFEMKYYNGTGSHDIDNSKVRSGHSITAPEAKWGGGWLIGKLLNHGAEKGNEIGGKRLVAGVSQVFNGMVNLFWTGDYGNLELYKARAKQLESQEGKAGLSFPWLDASFCLPVDELKALLVNGTYPVSSGYGAMAKEEYQEKGKVWKFPKSRCTATYFQQGHEGYDPHAACINGEPPLVDKSVVAPWAKRSAIHVLFGKR</sequence>
<proteinExistence type="predicted"/>
<evidence type="ECO:0008006" key="4">
    <source>
        <dbReference type="Google" id="ProtNLM"/>
    </source>
</evidence>
<keyword evidence="3" id="KW-1185">Reference proteome</keyword>
<protein>
    <recommendedName>
        <fullName evidence="4">Phospholipase B-like</fullName>
    </recommendedName>
</protein>